<dbReference type="GO" id="GO:0003676">
    <property type="term" value="F:nucleic acid binding"/>
    <property type="evidence" value="ECO:0007669"/>
    <property type="project" value="InterPro"/>
</dbReference>
<dbReference type="GO" id="GO:0008270">
    <property type="term" value="F:zinc ion binding"/>
    <property type="evidence" value="ECO:0007669"/>
    <property type="project" value="UniProtKB-KW"/>
</dbReference>
<feature type="compositionally biased region" description="Polar residues" evidence="6">
    <location>
        <begin position="364"/>
        <end position="379"/>
    </location>
</feature>
<evidence type="ECO:0000256" key="3">
    <source>
        <dbReference type="ARBA" id="ARBA00022771"/>
    </source>
</evidence>
<evidence type="ECO:0000256" key="1">
    <source>
        <dbReference type="ARBA" id="ARBA00004123"/>
    </source>
</evidence>
<keyword evidence="3" id="KW-0863">Zinc-finger</keyword>
<evidence type="ECO:0000259" key="7">
    <source>
        <dbReference type="PROSITE" id="PS50171"/>
    </source>
</evidence>
<keyword evidence="5" id="KW-0539">Nucleus</keyword>
<evidence type="ECO:0000256" key="4">
    <source>
        <dbReference type="ARBA" id="ARBA00022833"/>
    </source>
</evidence>
<reference evidence="8 9" key="1">
    <citation type="submission" date="2020-11" db="EMBL/GenBank/DDBJ databases">
        <authorList>
            <person name="Wallbank WR R."/>
            <person name="Pardo Diaz C."/>
            <person name="Kozak K."/>
            <person name="Martin S."/>
            <person name="Jiggins C."/>
            <person name="Moest M."/>
            <person name="Warren A I."/>
            <person name="Generalovic N T."/>
            <person name="Byers J.R.P. K."/>
            <person name="Montejo-Kovacevich G."/>
            <person name="Yen C E."/>
        </authorList>
    </citation>
    <scope>NUCLEOTIDE SEQUENCE [LARGE SCALE GENOMIC DNA]</scope>
</reference>
<dbReference type="EMBL" id="LR899012">
    <property type="protein sequence ID" value="CAD7088962.1"/>
    <property type="molecule type" value="Genomic_DNA"/>
</dbReference>
<name>A0A7R8UXU1_HERIL</name>
<dbReference type="PROSITE" id="PS50171">
    <property type="entry name" value="ZF_MATRIN"/>
    <property type="match status" value="1"/>
</dbReference>
<dbReference type="PANTHER" id="PTHR46786">
    <property type="entry name" value="ZINC FINGER MATRIN-TYPE PROTEIN 3"/>
    <property type="match status" value="1"/>
</dbReference>
<dbReference type="Pfam" id="PF12874">
    <property type="entry name" value="zf-met"/>
    <property type="match status" value="4"/>
</dbReference>
<dbReference type="SMART" id="SM00355">
    <property type="entry name" value="ZnF_C2H2"/>
    <property type="match status" value="4"/>
</dbReference>
<dbReference type="AlphaFoldDB" id="A0A7R8UXU1"/>
<dbReference type="InterPro" id="IPR013087">
    <property type="entry name" value="Znf_C2H2_type"/>
</dbReference>
<dbReference type="InterPro" id="IPR052644">
    <property type="entry name" value="ZMAT3"/>
</dbReference>
<comment type="subcellular location">
    <subcellularLocation>
        <location evidence="1">Nucleus</location>
    </subcellularLocation>
</comment>
<feature type="domain" description="Matrin-type" evidence="7">
    <location>
        <begin position="334"/>
        <end position="364"/>
    </location>
</feature>
<keyword evidence="9" id="KW-1185">Reference proteome</keyword>
<keyword evidence="2" id="KW-0479">Metal-binding</keyword>
<evidence type="ECO:0000256" key="2">
    <source>
        <dbReference type="ARBA" id="ARBA00022723"/>
    </source>
</evidence>
<dbReference type="Gene3D" id="3.30.160.60">
    <property type="entry name" value="Classic Zinc Finger"/>
    <property type="match status" value="4"/>
</dbReference>
<dbReference type="PANTHER" id="PTHR46786:SF1">
    <property type="entry name" value="ZINC FINGER MATRIN-TYPE PROTEIN 3"/>
    <property type="match status" value="1"/>
</dbReference>
<feature type="region of interest" description="Disordered" evidence="6">
    <location>
        <begin position="73"/>
        <end position="102"/>
    </location>
</feature>
<proteinExistence type="predicted"/>
<evidence type="ECO:0000313" key="9">
    <source>
        <dbReference type="Proteomes" id="UP000594454"/>
    </source>
</evidence>
<dbReference type="SMART" id="SM00451">
    <property type="entry name" value="ZnF_U1"/>
    <property type="match status" value="4"/>
</dbReference>
<dbReference type="InParanoid" id="A0A7R8UXU1"/>
<dbReference type="SUPFAM" id="SSF57667">
    <property type="entry name" value="beta-beta-alpha zinc fingers"/>
    <property type="match status" value="4"/>
</dbReference>
<evidence type="ECO:0000256" key="6">
    <source>
        <dbReference type="SAM" id="MobiDB-lite"/>
    </source>
</evidence>
<dbReference type="OrthoDB" id="434647at2759"/>
<gene>
    <name evidence="8" type="ORF">HERILL_LOCUS11547</name>
</gene>
<feature type="region of interest" description="Disordered" evidence="6">
    <location>
        <begin position="24"/>
        <end position="56"/>
    </location>
</feature>
<sequence length="379" mass="42421">MPRRDDNFNGEIATKFTMDFKIPLKIPSKPQTEIDELNSNSDPADTTKGQNEYTSPLQLIDTALAKANLNELNTSTDDESASRKRKQTPSSTDGAPESMRPVLPLYGRNKDYPDALNNLIKPLHCDLCGVQLTGRMVAHDHYDSRKHISKVNNWLSKWSSDTGETAPKVLKLSEEGVTGPDAYHCKDCDLPLTSLRHAQQHYNGKKHKMVVAQISKPSGSGYYDSNGKWIRTPTNIKTDSRFGIGESFRKPAEVETPKIEETQKVDEQKHCKICNISVTSESQMELHLRGAKHAKKLKLAEIPPYASTDDTLLACVQGNPKNDVSMYRTPSGNYYCKICDISLQDPFQLKQHLGSKRHTKNLKKTSQNEANTTPNNNGH</sequence>
<dbReference type="FunCoup" id="A0A7R8UXU1">
    <property type="interactions" value="179"/>
</dbReference>
<dbReference type="InterPro" id="IPR003604">
    <property type="entry name" value="Matrin/U1-like-C_Znf_C2H2"/>
</dbReference>
<dbReference type="Proteomes" id="UP000594454">
    <property type="component" value="Chromosome 4"/>
</dbReference>
<dbReference type="GO" id="GO:0005634">
    <property type="term" value="C:nucleus"/>
    <property type="evidence" value="ECO:0007669"/>
    <property type="project" value="UniProtKB-SubCell"/>
</dbReference>
<dbReference type="InterPro" id="IPR000690">
    <property type="entry name" value="Matrin/U1-C_Znf_C2H2"/>
</dbReference>
<dbReference type="OMA" id="TGPNAFH"/>
<dbReference type="InterPro" id="IPR036236">
    <property type="entry name" value="Znf_C2H2_sf"/>
</dbReference>
<keyword evidence="4" id="KW-0862">Zinc</keyword>
<protein>
    <recommendedName>
        <fullName evidence="7">Matrin-type domain-containing protein</fullName>
    </recommendedName>
</protein>
<evidence type="ECO:0000256" key="5">
    <source>
        <dbReference type="ARBA" id="ARBA00023242"/>
    </source>
</evidence>
<dbReference type="PROSITE" id="PS00028">
    <property type="entry name" value="ZINC_FINGER_C2H2_1"/>
    <property type="match status" value="2"/>
</dbReference>
<accession>A0A7R8UXU1</accession>
<feature type="region of interest" description="Disordered" evidence="6">
    <location>
        <begin position="355"/>
        <end position="379"/>
    </location>
</feature>
<feature type="compositionally biased region" description="Polar residues" evidence="6">
    <location>
        <begin position="37"/>
        <end position="56"/>
    </location>
</feature>
<organism evidence="8 9">
    <name type="scientific">Hermetia illucens</name>
    <name type="common">Black soldier fly</name>
    <dbReference type="NCBI Taxonomy" id="343691"/>
    <lineage>
        <taxon>Eukaryota</taxon>
        <taxon>Metazoa</taxon>
        <taxon>Ecdysozoa</taxon>
        <taxon>Arthropoda</taxon>
        <taxon>Hexapoda</taxon>
        <taxon>Insecta</taxon>
        <taxon>Pterygota</taxon>
        <taxon>Neoptera</taxon>
        <taxon>Endopterygota</taxon>
        <taxon>Diptera</taxon>
        <taxon>Brachycera</taxon>
        <taxon>Stratiomyomorpha</taxon>
        <taxon>Stratiomyidae</taxon>
        <taxon>Hermetiinae</taxon>
        <taxon>Hermetia</taxon>
    </lineage>
</organism>
<evidence type="ECO:0000313" key="8">
    <source>
        <dbReference type="EMBL" id="CAD7088962.1"/>
    </source>
</evidence>